<comment type="caution">
    <text evidence="2">The sequence shown here is derived from an EMBL/GenBank/DDBJ whole genome shotgun (WGS) entry which is preliminary data.</text>
</comment>
<gene>
    <name evidence="2" type="ORF">ACHHYP_20123</name>
</gene>
<reference evidence="2 3" key="1">
    <citation type="journal article" date="2014" name="Genome Biol. Evol.">
        <title>The secreted proteins of Achlya hypogyna and Thraustotheca clavata identify the ancestral oomycete secretome and reveal gene acquisitions by horizontal gene transfer.</title>
        <authorList>
            <person name="Misner I."/>
            <person name="Blouin N."/>
            <person name="Leonard G."/>
            <person name="Richards T.A."/>
            <person name="Lane C.E."/>
        </authorList>
    </citation>
    <scope>NUCLEOTIDE SEQUENCE [LARGE SCALE GENOMIC DNA]</scope>
    <source>
        <strain evidence="2 3">ATCC 48635</strain>
    </source>
</reference>
<dbReference type="STRING" id="1202772.A0A1V9ZRH5"/>
<dbReference type="AlphaFoldDB" id="A0A1V9ZRH5"/>
<proteinExistence type="predicted"/>
<evidence type="ECO:0000313" key="2">
    <source>
        <dbReference type="EMBL" id="OQS00604.1"/>
    </source>
</evidence>
<evidence type="ECO:0000313" key="3">
    <source>
        <dbReference type="Proteomes" id="UP000243579"/>
    </source>
</evidence>
<feature type="compositionally biased region" description="Basic and acidic residues" evidence="1">
    <location>
        <begin position="191"/>
        <end position="200"/>
    </location>
</feature>
<sequence>MTQSRRGLSSTSVNYVKRLVAEANAHPSDPARQLRALQALGQIHPNLVVQRVEGHQFAMCQDVQREYLRALVKTSRMDTIDMNLFLARVQNSAGATTRAVHAHMNSDLTHKLGNYGRGEAYTRFWAFFGTVAWGCIVVTSVKAFIEEQHEAPRSPPMTYVGRALQLHMHFIDRDDNHQAGSTTSAPGTIDPPRKRPRCENEELTTPYENVWDINME</sequence>
<accession>A0A1V9ZRH5</accession>
<dbReference type="Proteomes" id="UP000243579">
    <property type="component" value="Unassembled WGS sequence"/>
</dbReference>
<dbReference type="EMBL" id="JNBR01000028">
    <property type="protein sequence ID" value="OQS00604.1"/>
    <property type="molecule type" value="Genomic_DNA"/>
</dbReference>
<organism evidence="2 3">
    <name type="scientific">Achlya hypogyna</name>
    <name type="common">Oomycete</name>
    <name type="synonym">Protoachlya hypogyna</name>
    <dbReference type="NCBI Taxonomy" id="1202772"/>
    <lineage>
        <taxon>Eukaryota</taxon>
        <taxon>Sar</taxon>
        <taxon>Stramenopiles</taxon>
        <taxon>Oomycota</taxon>
        <taxon>Saprolegniomycetes</taxon>
        <taxon>Saprolegniales</taxon>
        <taxon>Achlyaceae</taxon>
        <taxon>Achlya</taxon>
    </lineage>
</organism>
<keyword evidence="3" id="KW-1185">Reference proteome</keyword>
<feature type="region of interest" description="Disordered" evidence="1">
    <location>
        <begin position="175"/>
        <end position="201"/>
    </location>
</feature>
<dbReference type="OrthoDB" id="62967at2759"/>
<evidence type="ECO:0000256" key="1">
    <source>
        <dbReference type="SAM" id="MobiDB-lite"/>
    </source>
</evidence>
<protein>
    <submittedName>
        <fullName evidence="2">Uncharacterized protein</fullName>
    </submittedName>
</protein>
<name>A0A1V9ZRH5_ACHHY</name>